<feature type="compositionally biased region" description="Low complexity" evidence="1">
    <location>
        <begin position="17"/>
        <end position="36"/>
    </location>
</feature>
<dbReference type="EMBL" id="LSRX01001223">
    <property type="protein sequence ID" value="OLP82116.1"/>
    <property type="molecule type" value="Genomic_DNA"/>
</dbReference>
<evidence type="ECO:0000313" key="3">
    <source>
        <dbReference type="Proteomes" id="UP000186817"/>
    </source>
</evidence>
<accession>A0A1Q9CGW6</accession>
<dbReference type="Proteomes" id="UP000186817">
    <property type="component" value="Unassembled WGS sequence"/>
</dbReference>
<keyword evidence="3" id="KW-1185">Reference proteome</keyword>
<gene>
    <name evidence="2" type="ORF">AK812_SmicGene37255</name>
</gene>
<comment type="caution">
    <text evidence="2">The sequence shown here is derived from an EMBL/GenBank/DDBJ whole genome shotgun (WGS) entry which is preliminary data.</text>
</comment>
<feature type="region of interest" description="Disordered" evidence="1">
    <location>
        <begin position="1"/>
        <end position="57"/>
    </location>
</feature>
<proteinExistence type="predicted"/>
<dbReference type="AlphaFoldDB" id="A0A1Q9CGW6"/>
<reference evidence="2 3" key="1">
    <citation type="submission" date="2016-02" db="EMBL/GenBank/DDBJ databases">
        <title>Genome analysis of coral dinoflagellate symbionts highlights evolutionary adaptations to a symbiotic lifestyle.</title>
        <authorList>
            <person name="Aranda M."/>
            <person name="Li Y."/>
            <person name="Liew Y.J."/>
            <person name="Baumgarten S."/>
            <person name="Simakov O."/>
            <person name="Wilson M."/>
            <person name="Piel J."/>
            <person name="Ashoor H."/>
            <person name="Bougouffa S."/>
            <person name="Bajic V.B."/>
            <person name="Ryu T."/>
            <person name="Ravasi T."/>
            <person name="Bayer T."/>
            <person name="Micklem G."/>
            <person name="Kim H."/>
            <person name="Bhak J."/>
            <person name="Lajeunesse T.C."/>
            <person name="Voolstra C.R."/>
        </authorList>
    </citation>
    <scope>NUCLEOTIDE SEQUENCE [LARGE SCALE GENOMIC DNA]</scope>
    <source>
        <strain evidence="2 3">CCMP2467</strain>
    </source>
</reference>
<name>A0A1Q9CGW6_SYMMI</name>
<protein>
    <submittedName>
        <fullName evidence="2">Uncharacterized protein</fullName>
    </submittedName>
</protein>
<sequence>MDNPDLVQTIKPPPTGQSTASQRSTRSRRSSAASSAGREVLRAGSVPSLPLDNMRPAPKRADMVRSACNVPLGHLPAVNVPGYTGFIPGKASESVLGATHTRSNALALVACSRRGEPENLLFLQLATG</sequence>
<evidence type="ECO:0000256" key="1">
    <source>
        <dbReference type="SAM" id="MobiDB-lite"/>
    </source>
</evidence>
<evidence type="ECO:0000313" key="2">
    <source>
        <dbReference type="EMBL" id="OLP82116.1"/>
    </source>
</evidence>
<organism evidence="2 3">
    <name type="scientific">Symbiodinium microadriaticum</name>
    <name type="common">Dinoflagellate</name>
    <name type="synonym">Zooxanthella microadriatica</name>
    <dbReference type="NCBI Taxonomy" id="2951"/>
    <lineage>
        <taxon>Eukaryota</taxon>
        <taxon>Sar</taxon>
        <taxon>Alveolata</taxon>
        <taxon>Dinophyceae</taxon>
        <taxon>Suessiales</taxon>
        <taxon>Symbiodiniaceae</taxon>
        <taxon>Symbiodinium</taxon>
    </lineage>
</organism>
<dbReference type="OrthoDB" id="445178at2759"/>